<evidence type="ECO:0000256" key="3">
    <source>
        <dbReference type="ARBA" id="ARBA00022801"/>
    </source>
</evidence>
<reference evidence="6 7" key="1">
    <citation type="submission" date="2019-04" db="EMBL/GenBank/DDBJ databases">
        <authorList>
            <person name="Van Vliet M D."/>
        </authorList>
    </citation>
    <scope>NUCLEOTIDE SEQUENCE [LARGE SCALE GENOMIC DNA]</scope>
    <source>
        <strain evidence="6 7">F21</strain>
    </source>
</reference>
<evidence type="ECO:0000256" key="1">
    <source>
        <dbReference type="ARBA" id="ARBA00008779"/>
    </source>
</evidence>
<organism evidence="6 7">
    <name type="scientific">Pontiella sulfatireligans</name>
    <dbReference type="NCBI Taxonomy" id="2750658"/>
    <lineage>
        <taxon>Bacteria</taxon>
        <taxon>Pseudomonadati</taxon>
        <taxon>Kiritimatiellota</taxon>
        <taxon>Kiritimatiellia</taxon>
        <taxon>Kiritimatiellales</taxon>
        <taxon>Pontiellaceae</taxon>
        <taxon>Pontiella</taxon>
    </lineage>
</organism>
<evidence type="ECO:0000313" key="7">
    <source>
        <dbReference type="Proteomes" id="UP000346198"/>
    </source>
</evidence>
<dbReference type="Proteomes" id="UP000346198">
    <property type="component" value="Unassembled WGS sequence"/>
</dbReference>
<dbReference type="Pfam" id="PF00884">
    <property type="entry name" value="Sulfatase"/>
    <property type="match status" value="1"/>
</dbReference>
<sequence>MNRNKLLVFILMGCVLSGICLKSIAAERPNIVYILADDMGIGDVSTYNPEGKIPTPNIDGMARAGMKFMDAHTGSSVCTPTRYGIMTGRYAWRTHLKQGVLNSYSAPLIDPSRETVASFLKKQGYKTACIGKWHLGIQWTSKEGPGGRTGGKYTDFSKPLISGPQDVGFDDYFGIAASLDMNPYAFIDGRFVQGELVLTESHEELKQLGLVPVRPGWVAKGFAQDEVLSTITHKTCDWIRQNANQPFFVYMPLNSPHGPIVPRDEFKGKSGLNPHGDFCMETDWAVGEVLKTLAELGIADNTMVVFTTDNGTSPGAKVKDMQAKGHYSSWIYRGLKGTIWEGGHRVPFVVQWPNEVKAGVVETQAICLTDLLATCADLSDRKLPDQAGEDSVSFLPALKGQAIPGQNDRMIVHHSDKGFFAVRRGKWKLMLDNKGGSRRQNPKEKNNPVINSADILLFDMEKDQIESTNLSAEYPEVVTSLMQELAAIIQKGRSTAGAQQSNDPLLEGVTWAQLEKLKPYLK</sequence>
<gene>
    <name evidence="6" type="primary">atsA_8</name>
    <name evidence="6" type="ORF">SCARR_00131</name>
</gene>
<proteinExistence type="inferred from homology"/>
<dbReference type="InterPro" id="IPR024607">
    <property type="entry name" value="Sulfatase_CS"/>
</dbReference>
<feature type="domain" description="Sulfatase N-terminal" evidence="5">
    <location>
        <begin position="29"/>
        <end position="378"/>
    </location>
</feature>
<dbReference type="GO" id="GO:0004065">
    <property type="term" value="F:arylsulfatase activity"/>
    <property type="evidence" value="ECO:0007669"/>
    <property type="project" value="TreeGrafter"/>
</dbReference>
<dbReference type="PANTHER" id="PTHR42693:SF53">
    <property type="entry name" value="ENDO-4-O-SULFATASE"/>
    <property type="match status" value="1"/>
</dbReference>
<evidence type="ECO:0000256" key="2">
    <source>
        <dbReference type="ARBA" id="ARBA00022723"/>
    </source>
</evidence>
<dbReference type="InterPro" id="IPR000917">
    <property type="entry name" value="Sulfatase_N"/>
</dbReference>
<keyword evidence="7" id="KW-1185">Reference proteome</keyword>
<dbReference type="AlphaFoldDB" id="A0A6C2UD57"/>
<protein>
    <submittedName>
        <fullName evidence="6">Arylsulfatase</fullName>
    </submittedName>
</protein>
<keyword evidence="4" id="KW-0106">Calcium</keyword>
<dbReference type="PROSITE" id="PS00149">
    <property type="entry name" value="SULFATASE_2"/>
    <property type="match status" value="1"/>
</dbReference>
<accession>A0A6C2UD57</accession>
<dbReference type="EMBL" id="CAAHFH010000001">
    <property type="protein sequence ID" value="VGO18080.1"/>
    <property type="molecule type" value="Genomic_DNA"/>
</dbReference>
<keyword evidence="3" id="KW-0378">Hydrolase</keyword>
<dbReference type="InterPro" id="IPR017850">
    <property type="entry name" value="Alkaline_phosphatase_core_sf"/>
</dbReference>
<dbReference type="SUPFAM" id="SSF53649">
    <property type="entry name" value="Alkaline phosphatase-like"/>
    <property type="match status" value="1"/>
</dbReference>
<keyword evidence="2" id="KW-0479">Metal-binding</keyword>
<dbReference type="RefSeq" id="WP_222846113.1">
    <property type="nucleotide sequence ID" value="NZ_CAAHFH010000001.1"/>
</dbReference>
<dbReference type="Gene3D" id="3.40.720.10">
    <property type="entry name" value="Alkaline Phosphatase, subunit A"/>
    <property type="match status" value="1"/>
</dbReference>
<comment type="similarity">
    <text evidence="1">Belongs to the sulfatase family.</text>
</comment>
<evidence type="ECO:0000256" key="4">
    <source>
        <dbReference type="ARBA" id="ARBA00022837"/>
    </source>
</evidence>
<dbReference type="GO" id="GO:0046872">
    <property type="term" value="F:metal ion binding"/>
    <property type="evidence" value="ECO:0007669"/>
    <property type="project" value="UniProtKB-KW"/>
</dbReference>
<name>A0A6C2UD57_9BACT</name>
<evidence type="ECO:0000259" key="5">
    <source>
        <dbReference type="Pfam" id="PF00884"/>
    </source>
</evidence>
<dbReference type="PANTHER" id="PTHR42693">
    <property type="entry name" value="ARYLSULFATASE FAMILY MEMBER"/>
    <property type="match status" value="1"/>
</dbReference>
<dbReference type="PROSITE" id="PS00523">
    <property type="entry name" value="SULFATASE_1"/>
    <property type="match status" value="1"/>
</dbReference>
<dbReference type="CDD" id="cd16143">
    <property type="entry name" value="ARS_like"/>
    <property type="match status" value="1"/>
</dbReference>
<dbReference type="Gene3D" id="3.30.1120.10">
    <property type="match status" value="1"/>
</dbReference>
<dbReference type="InterPro" id="IPR050738">
    <property type="entry name" value="Sulfatase"/>
</dbReference>
<evidence type="ECO:0000313" key="6">
    <source>
        <dbReference type="EMBL" id="VGO18080.1"/>
    </source>
</evidence>